<comment type="caution">
    <text evidence="1">The sequence shown here is derived from an EMBL/GenBank/DDBJ whole genome shotgun (WGS) entry which is preliminary data.</text>
</comment>
<proteinExistence type="predicted"/>
<dbReference type="EMBL" id="JBCDNA010000001">
    <property type="protein sequence ID" value="MEL4455391.1"/>
    <property type="molecule type" value="Genomic_DNA"/>
</dbReference>
<protein>
    <submittedName>
        <fullName evidence="1">Uncharacterized protein</fullName>
    </submittedName>
</protein>
<sequence length="116" mass="14059">MKTLVPIFLFFFMSLPMWSQFHERPEDRIESSTDTMYKSSAFVPHPNLLNMSLWKRVSEYRFECEYLRLAVEFKDHTYVLIEMDGDKRILARSIYYERISNKIKELTLRSQPSFDM</sequence>
<dbReference type="RefSeq" id="WP_342159212.1">
    <property type="nucleotide sequence ID" value="NZ_JBCDNA010000001.1"/>
</dbReference>
<dbReference type="Proteomes" id="UP001474120">
    <property type="component" value="Unassembled WGS sequence"/>
</dbReference>
<evidence type="ECO:0000313" key="2">
    <source>
        <dbReference type="Proteomes" id="UP001474120"/>
    </source>
</evidence>
<gene>
    <name evidence="1" type="ORF">AABB81_05750</name>
</gene>
<evidence type="ECO:0000313" key="1">
    <source>
        <dbReference type="EMBL" id="MEL4455391.1"/>
    </source>
</evidence>
<accession>A0ABU9KYX2</accession>
<reference evidence="1 2" key="1">
    <citation type="submission" date="2024-04" db="EMBL/GenBank/DDBJ databases">
        <title>whole genome sequencing of Lutimonas vermicola strain IMCC1616.</title>
        <authorList>
            <person name="Bae S.S."/>
        </authorList>
    </citation>
    <scope>NUCLEOTIDE SEQUENCE [LARGE SCALE GENOMIC DNA]</scope>
    <source>
        <strain evidence="1 2">IMCC1616</strain>
    </source>
</reference>
<name>A0ABU9KYX2_9FLAO</name>
<organism evidence="1 2">
    <name type="scientific">Lutimonas vermicola</name>
    <dbReference type="NCBI Taxonomy" id="414288"/>
    <lineage>
        <taxon>Bacteria</taxon>
        <taxon>Pseudomonadati</taxon>
        <taxon>Bacteroidota</taxon>
        <taxon>Flavobacteriia</taxon>
        <taxon>Flavobacteriales</taxon>
        <taxon>Flavobacteriaceae</taxon>
        <taxon>Lutimonas</taxon>
    </lineage>
</organism>
<keyword evidence="2" id="KW-1185">Reference proteome</keyword>